<dbReference type="KEGG" id="rfo:REIFOR_02589"/>
<dbReference type="AlphaFoldDB" id="A0A2K8KSM9"/>
<feature type="transmembrane region" description="Helical" evidence="1">
    <location>
        <begin position="79"/>
        <end position="97"/>
    </location>
</feature>
<dbReference type="OrthoDB" id="679392at2"/>
<feature type="transmembrane region" description="Helical" evidence="1">
    <location>
        <begin position="48"/>
        <end position="67"/>
    </location>
</feature>
<accession>A0A2K8KSM9</accession>
<evidence type="ECO:0000313" key="3">
    <source>
        <dbReference type="Proteomes" id="UP000229757"/>
    </source>
</evidence>
<feature type="transmembrane region" description="Helical" evidence="1">
    <location>
        <begin position="117"/>
        <end position="134"/>
    </location>
</feature>
<feature type="transmembrane region" description="Helical" evidence="1">
    <location>
        <begin position="146"/>
        <end position="165"/>
    </location>
</feature>
<dbReference type="EMBL" id="CP011797">
    <property type="protein sequence ID" value="ATX77713.1"/>
    <property type="molecule type" value="Genomic_DNA"/>
</dbReference>
<keyword evidence="3" id="KW-1185">Reference proteome</keyword>
<dbReference type="RefSeq" id="WP_145980296.1">
    <property type="nucleotide sequence ID" value="NZ_CP011797.1"/>
</dbReference>
<reference evidence="2 3" key="1">
    <citation type="journal article" date="2017" name="Environ. Microbiol.">
        <title>Genomic and physiological analyses of 'Reinekea forsetii' reveal a versatile opportunistic lifestyle during spring algae blooms.</title>
        <authorList>
            <person name="Avci B."/>
            <person name="Hahnke R.L."/>
            <person name="Chafee M."/>
            <person name="Fischer T."/>
            <person name="Gruber-Vodicka H."/>
            <person name="Tegetmeyer H.E."/>
            <person name="Harder J."/>
            <person name="Fuchs B.M."/>
            <person name="Amann R.I."/>
            <person name="Teeling H."/>
        </authorList>
    </citation>
    <scope>NUCLEOTIDE SEQUENCE [LARGE SCALE GENOMIC DNA]</scope>
    <source>
        <strain evidence="2 3">Hel1_31_D35</strain>
    </source>
</reference>
<organism evidence="2 3">
    <name type="scientific">Reinekea forsetii</name>
    <dbReference type="NCBI Taxonomy" id="1336806"/>
    <lineage>
        <taxon>Bacteria</taxon>
        <taxon>Pseudomonadati</taxon>
        <taxon>Pseudomonadota</taxon>
        <taxon>Gammaproteobacteria</taxon>
        <taxon>Oceanospirillales</taxon>
        <taxon>Saccharospirillaceae</taxon>
        <taxon>Reinekea</taxon>
    </lineage>
</organism>
<sequence>MRAPQILSLIAIGLSLAGISLLTALDTNVQSGDLIGLLNSENASHQALANGLFLLLGIFWMGAVDSTRRFIEPRSLDSWLRFSAIGFAASYLFSMLFPCDNGCLPGASVSQMVHSSVLWLLYCGPAVFAGRLLWGKPERQIRHLAALLLLVFAVLQLDAFVFQASPGLWQRIYELLFCWLWWLSLHAMVKADSAQA</sequence>
<proteinExistence type="predicted"/>
<name>A0A2K8KSM9_9GAMM</name>
<keyword evidence="1" id="KW-0812">Transmembrane</keyword>
<keyword evidence="1" id="KW-1133">Transmembrane helix</keyword>
<protein>
    <submittedName>
        <fullName evidence="2">Conserved hypothetical membrane protein</fullName>
    </submittedName>
</protein>
<gene>
    <name evidence="2" type="ORF">REIFOR_02589</name>
</gene>
<evidence type="ECO:0000256" key="1">
    <source>
        <dbReference type="SAM" id="Phobius"/>
    </source>
</evidence>
<evidence type="ECO:0000313" key="2">
    <source>
        <dbReference type="EMBL" id="ATX77713.1"/>
    </source>
</evidence>
<feature type="transmembrane region" description="Helical" evidence="1">
    <location>
        <begin position="171"/>
        <end position="189"/>
    </location>
</feature>
<keyword evidence="1" id="KW-0472">Membrane</keyword>
<dbReference type="Proteomes" id="UP000229757">
    <property type="component" value="Chromosome"/>
</dbReference>